<proteinExistence type="predicted"/>
<evidence type="ECO:0000256" key="2">
    <source>
        <dbReference type="SAM" id="Phobius"/>
    </source>
</evidence>
<feature type="transmembrane region" description="Helical" evidence="2">
    <location>
        <begin position="54"/>
        <end position="80"/>
    </location>
</feature>
<evidence type="ECO:0000313" key="4">
    <source>
        <dbReference type="Proteomes" id="UP000585905"/>
    </source>
</evidence>
<accession>A0A839E2C8</accession>
<evidence type="ECO:0000313" key="3">
    <source>
        <dbReference type="EMBL" id="MBA8846819.1"/>
    </source>
</evidence>
<evidence type="ECO:0000256" key="1">
    <source>
        <dbReference type="SAM" id="MobiDB-lite"/>
    </source>
</evidence>
<dbReference type="AlphaFoldDB" id="A0A839E2C8"/>
<keyword evidence="2" id="KW-0812">Transmembrane</keyword>
<keyword evidence="2" id="KW-0472">Membrane</keyword>
<name>A0A839E2C8_9MICO</name>
<comment type="caution">
    <text evidence="3">The sequence shown here is derived from an EMBL/GenBank/DDBJ whole genome shotgun (WGS) entry which is preliminary data.</text>
</comment>
<sequence length="89" mass="9013">MSDNDQDARERLAAPPTTPPSRSRAAPHEEPAMTLPGNPTPSESTEKLGKLEGALLGVLGVMGALIVGGSLVVMAAMVLLGGNALALPE</sequence>
<gene>
    <name evidence="3" type="ORF">FHX53_000383</name>
</gene>
<feature type="compositionally biased region" description="Basic and acidic residues" evidence="1">
    <location>
        <begin position="1"/>
        <end position="12"/>
    </location>
</feature>
<dbReference type="Proteomes" id="UP000585905">
    <property type="component" value="Unassembled WGS sequence"/>
</dbReference>
<feature type="region of interest" description="Disordered" evidence="1">
    <location>
        <begin position="1"/>
        <end position="46"/>
    </location>
</feature>
<keyword evidence="2" id="KW-1133">Transmembrane helix</keyword>
<dbReference type="RefSeq" id="WP_182489669.1">
    <property type="nucleotide sequence ID" value="NZ_BAAAOV010000002.1"/>
</dbReference>
<protein>
    <submittedName>
        <fullName evidence="3">Uncharacterized protein</fullName>
    </submittedName>
</protein>
<keyword evidence="4" id="KW-1185">Reference proteome</keyword>
<reference evidence="3 4" key="1">
    <citation type="submission" date="2020-07" db="EMBL/GenBank/DDBJ databases">
        <title>Sequencing the genomes of 1000 actinobacteria strains.</title>
        <authorList>
            <person name="Klenk H.-P."/>
        </authorList>
    </citation>
    <scope>NUCLEOTIDE SEQUENCE [LARGE SCALE GENOMIC DNA]</scope>
    <source>
        <strain evidence="3 4">DSM 19663</strain>
    </source>
</reference>
<dbReference type="EMBL" id="JACGWX010000001">
    <property type="protein sequence ID" value="MBA8846819.1"/>
    <property type="molecule type" value="Genomic_DNA"/>
</dbReference>
<organism evidence="3 4">
    <name type="scientific">Microcella alkalica</name>
    <dbReference type="NCBI Taxonomy" id="355930"/>
    <lineage>
        <taxon>Bacteria</taxon>
        <taxon>Bacillati</taxon>
        <taxon>Actinomycetota</taxon>
        <taxon>Actinomycetes</taxon>
        <taxon>Micrococcales</taxon>
        <taxon>Microbacteriaceae</taxon>
        <taxon>Microcella</taxon>
    </lineage>
</organism>